<dbReference type="RefSeq" id="WP_241035418.1">
    <property type="nucleotide sequence ID" value="NZ_BAAAJF010000023.1"/>
</dbReference>
<feature type="domain" description="Putative zinc-finger" evidence="4">
    <location>
        <begin position="10"/>
        <end position="37"/>
    </location>
</feature>
<proteinExistence type="predicted"/>
<keyword evidence="3" id="KW-0472">Membrane</keyword>
<dbReference type="InterPro" id="IPR027383">
    <property type="entry name" value="Znf_put"/>
</dbReference>
<evidence type="ECO:0000313" key="5">
    <source>
        <dbReference type="EMBL" id="MCH6165383.1"/>
    </source>
</evidence>
<dbReference type="InterPro" id="IPR041916">
    <property type="entry name" value="Anti_sigma_zinc_sf"/>
</dbReference>
<keyword evidence="3" id="KW-0812">Transmembrane</keyword>
<dbReference type="Gene3D" id="1.10.10.1320">
    <property type="entry name" value="Anti-sigma factor, zinc-finger domain"/>
    <property type="match status" value="1"/>
</dbReference>
<dbReference type="Proteomes" id="UP001299970">
    <property type="component" value="Unassembled WGS sequence"/>
</dbReference>
<dbReference type="EMBL" id="JAKXMK010000005">
    <property type="protein sequence ID" value="MCH6165383.1"/>
    <property type="molecule type" value="Genomic_DNA"/>
</dbReference>
<name>A0ABS9TAD6_9PSEU</name>
<evidence type="ECO:0000256" key="1">
    <source>
        <dbReference type="ARBA" id="ARBA00023015"/>
    </source>
</evidence>
<keyword evidence="2" id="KW-0804">Transcription</keyword>
<evidence type="ECO:0000256" key="3">
    <source>
        <dbReference type="SAM" id="Phobius"/>
    </source>
</evidence>
<sequence>MTDGCRRTDLGAFLVGSLDPTERAEVEQHLATCAGCRSEMAELAPLPGMLGRIDAAEARERLLTPSPDLLSRALAAVDEHEQQERHRLLRWKMAAAAAAVVAVLAGVLPQLITNGADGTRMAVMTGVTAAGVGSMHQRAWGTAVHLELTGLPPASGYRAYATARDGRTEVAANWGASPDGRATVVGTTAIPRNELASIDIRTADGRPLLTLPC</sequence>
<protein>
    <submittedName>
        <fullName evidence="5">Zf-HC2 domain-containing protein</fullName>
    </submittedName>
</protein>
<reference evidence="5 6" key="1">
    <citation type="submission" date="2022-03" db="EMBL/GenBank/DDBJ databases">
        <title>Pseudonocardia alaer sp. nov., a novel actinomycete isolated from reed forest soil.</title>
        <authorList>
            <person name="Wang L."/>
        </authorList>
    </citation>
    <scope>NUCLEOTIDE SEQUENCE [LARGE SCALE GENOMIC DNA]</scope>
    <source>
        <strain evidence="5 6">Y-16303</strain>
    </source>
</reference>
<keyword evidence="3" id="KW-1133">Transmembrane helix</keyword>
<gene>
    <name evidence="5" type="ORF">MMF94_06800</name>
</gene>
<evidence type="ECO:0000259" key="4">
    <source>
        <dbReference type="Pfam" id="PF13490"/>
    </source>
</evidence>
<feature type="transmembrane region" description="Helical" evidence="3">
    <location>
        <begin position="93"/>
        <end position="112"/>
    </location>
</feature>
<dbReference type="Pfam" id="PF13490">
    <property type="entry name" value="zf-HC2"/>
    <property type="match status" value="1"/>
</dbReference>
<evidence type="ECO:0000256" key="2">
    <source>
        <dbReference type="ARBA" id="ARBA00023163"/>
    </source>
</evidence>
<evidence type="ECO:0000313" key="6">
    <source>
        <dbReference type="Proteomes" id="UP001299970"/>
    </source>
</evidence>
<keyword evidence="6" id="KW-1185">Reference proteome</keyword>
<organism evidence="5 6">
    <name type="scientific">Pseudonocardia alaniniphila</name>
    <dbReference type="NCBI Taxonomy" id="75291"/>
    <lineage>
        <taxon>Bacteria</taxon>
        <taxon>Bacillati</taxon>
        <taxon>Actinomycetota</taxon>
        <taxon>Actinomycetes</taxon>
        <taxon>Pseudonocardiales</taxon>
        <taxon>Pseudonocardiaceae</taxon>
        <taxon>Pseudonocardia</taxon>
    </lineage>
</organism>
<accession>A0ABS9TAD6</accession>
<keyword evidence="1" id="KW-0805">Transcription regulation</keyword>
<comment type="caution">
    <text evidence="5">The sequence shown here is derived from an EMBL/GenBank/DDBJ whole genome shotgun (WGS) entry which is preliminary data.</text>
</comment>